<dbReference type="SUPFAM" id="SSF69572">
    <property type="entry name" value="Activating enzymes of the ubiquitin-like proteins"/>
    <property type="match status" value="1"/>
</dbReference>
<evidence type="ECO:0000256" key="7">
    <source>
        <dbReference type="ARBA" id="ARBA00063809"/>
    </source>
</evidence>
<comment type="catalytic activity">
    <reaction evidence="5">
        <text>[molybdopterin-synthase sulfur-carrier protein]-C-terminal Gly-Gly + ATP + H(+) = [molybdopterin-synthase sulfur-carrier protein]-C-terminal Gly-Gly-AMP + diphosphate</text>
        <dbReference type="Rhea" id="RHEA:43616"/>
        <dbReference type="Rhea" id="RHEA-COMP:12159"/>
        <dbReference type="Rhea" id="RHEA-COMP:12202"/>
        <dbReference type="ChEBI" id="CHEBI:15378"/>
        <dbReference type="ChEBI" id="CHEBI:30616"/>
        <dbReference type="ChEBI" id="CHEBI:33019"/>
        <dbReference type="ChEBI" id="CHEBI:90618"/>
        <dbReference type="ChEBI" id="CHEBI:90778"/>
        <dbReference type="EC" id="2.7.7.80"/>
    </reaction>
</comment>
<evidence type="ECO:0000256" key="8">
    <source>
        <dbReference type="ARBA" id="ARBA00066884"/>
    </source>
</evidence>
<organism evidence="14 15">
    <name type="scientific">Sneathiella chungangensis</name>
    <dbReference type="NCBI Taxonomy" id="1418234"/>
    <lineage>
        <taxon>Bacteria</taxon>
        <taxon>Pseudomonadati</taxon>
        <taxon>Pseudomonadota</taxon>
        <taxon>Alphaproteobacteria</taxon>
        <taxon>Sneathiellales</taxon>
        <taxon>Sneathiellaceae</taxon>
        <taxon>Sneathiella</taxon>
    </lineage>
</organism>
<evidence type="ECO:0000256" key="11">
    <source>
        <dbReference type="ARBA" id="ARBA00075328"/>
    </source>
</evidence>
<accession>A0A845MIZ3</accession>
<protein>
    <recommendedName>
        <fullName evidence="9">Molybdopterin-synthase adenylyltransferase</fullName>
        <ecNumber evidence="8">2.7.7.80</ecNumber>
    </recommendedName>
    <alternativeName>
        <fullName evidence="12">MoaD protein adenylase</fullName>
    </alternativeName>
    <alternativeName>
        <fullName evidence="10">Molybdopterin-converting factor subunit 1 adenylase</fullName>
    </alternativeName>
    <alternativeName>
        <fullName evidence="11">Sulfur carrier protein MoaD adenylyltransferase</fullName>
    </alternativeName>
</protein>
<evidence type="ECO:0000256" key="3">
    <source>
        <dbReference type="ARBA" id="ARBA00022741"/>
    </source>
</evidence>
<comment type="function">
    <text evidence="6">Catalyzes the adenylation by ATP of the carboxyl group of the C-terminal glycine of sulfur carrier protein MoaD.</text>
</comment>
<evidence type="ECO:0000256" key="4">
    <source>
        <dbReference type="ARBA" id="ARBA00022840"/>
    </source>
</evidence>
<dbReference type="FunFam" id="3.40.50.720:FF:000033">
    <property type="entry name" value="Adenylyltransferase and sulfurtransferase MOCS3"/>
    <property type="match status" value="1"/>
</dbReference>
<dbReference type="GO" id="GO:0061605">
    <property type="term" value="F:molybdopterin-synthase adenylyltransferase activity"/>
    <property type="evidence" value="ECO:0007669"/>
    <property type="project" value="UniProtKB-EC"/>
</dbReference>
<dbReference type="AlphaFoldDB" id="A0A845MIZ3"/>
<keyword evidence="15" id="KW-1185">Reference proteome</keyword>
<evidence type="ECO:0000259" key="13">
    <source>
        <dbReference type="Pfam" id="PF00899"/>
    </source>
</evidence>
<keyword evidence="3" id="KW-0547">Nucleotide-binding</keyword>
<keyword evidence="2 14" id="KW-0808">Transferase</keyword>
<dbReference type="GO" id="GO:0005829">
    <property type="term" value="C:cytosol"/>
    <property type="evidence" value="ECO:0007669"/>
    <property type="project" value="TreeGrafter"/>
</dbReference>
<evidence type="ECO:0000256" key="6">
    <source>
        <dbReference type="ARBA" id="ARBA00055169"/>
    </source>
</evidence>
<dbReference type="Proteomes" id="UP000445696">
    <property type="component" value="Unassembled WGS sequence"/>
</dbReference>
<dbReference type="GO" id="GO:0008146">
    <property type="term" value="F:sulfotransferase activity"/>
    <property type="evidence" value="ECO:0007669"/>
    <property type="project" value="TreeGrafter"/>
</dbReference>
<dbReference type="Pfam" id="PF00899">
    <property type="entry name" value="ThiF"/>
    <property type="match status" value="1"/>
</dbReference>
<evidence type="ECO:0000256" key="10">
    <source>
        <dbReference type="ARBA" id="ARBA00075110"/>
    </source>
</evidence>
<dbReference type="NCBIfam" id="NF004281">
    <property type="entry name" value="PRK05690.1"/>
    <property type="match status" value="1"/>
</dbReference>
<gene>
    <name evidence="14" type="primary">moeB</name>
    <name evidence="14" type="ORF">GQF03_16885</name>
</gene>
<dbReference type="OrthoDB" id="9804286at2"/>
<dbReference type="EMBL" id="WTVA01000015">
    <property type="protein sequence ID" value="MZR24013.1"/>
    <property type="molecule type" value="Genomic_DNA"/>
</dbReference>
<dbReference type="RefSeq" id="WP_161340476.1">
    <property type="nucleotide sequence ID" value="NZ_JBHSDG010000003.1"/>
</dbReference>
<keyword evidence="14" id="KW-0548">Nucleotidyltransferase</keyword>
<evidence type="ECO:0000256" key="12">
    <source>
        <dbReference type="ARBA" id="ARBA00078531"/>
    </source>
</evidence>
<name>A0A845MIZ3_9PROT</name>
<dbReference type="EC" id="2.7.7.80" evidence="8"/>
<comment type="caution">
    <text evidence="14">The sequence shown here is derived from an EMBL/GenBank/DDBJ whole genome shotgun (WGS) entry which is preliminary data.</text>
</comment>
<proteinExistence type="inferred from homology"/>
<evidence type="ECO:0000313" key="15">
    <source>
        <dbReference type="Proteomes" id="UP000445696"/>
    </source>
</evidence>
<sequence>MALSDDQLDRYARHIILREIGGAGQQKLLRSKILIVGAGGLGSPLALYLAAAGVGTLGIIDDDAVDLSNLQRQIAHGTADIGASKVESAAQSVARLNPDVTVIAHKERLTADNAARIIAGYDLVTDGTDNSETRFLLNDACYFGKKPLVSGAILQFDGQITTFKAYEEGANPCYRCLFPVPPPPDVAQTCGEAGVLGALAGVVGSVQAVEAVKELLSIGEGLSGRLLLYDALAAEFRKIKVPRDPNCPLCGNSPSITGLS</sequence>
<dbReference type="CDD" id="cd00757">
    <property type="entry name" value="ThiF_MoeB_HesA_family"/>
    <property type="match status" value="1"/>
</dbReference>
<dbReference type="InterPro" id="IPR035985">
    <property type="entry name" value="Ubiquitin-activating_enz"/>
</dbReference>
<evidence type="ECO:0000256" key="9">
    <source>
        <dbReference type="ARBA" id="ARBA00073635"/>
    </source>
</evidence>
<dbReference type="GO" id="GO:0004792">
    <property type="term" value="F:thiosulfate-cyanide sulfurtransferase activity"/>
    <property type="evidence" value="ECO:0007669"/>
    <property type="project" value="TreeGrafter"/>
</dbReference>
<evidence type="ECO:0000256" key="5">
    <source>
        <dbReference type="ARBA" id="ARBA00052218"/>
    </source>
</evidence>
<dbReference type="InterPro" id="IPR045886">
    <property type="entry name" value="ThiF/MoeB/HesA"/>
</dbReference>
<dbReference type="PANTHER" id="PTHR10953:SF102">
    <property type="entry name" value="ADENYLYLTRANSFERASE AND SULFURTRANSFERASE MOCS3"/>
    <property type="match status" value="1"/>
</dbReference>
<keyword evidence="4" id="KW-0067">ATP-binding</keyword>
<comment type="subunit">
    <text evidence="7">Homodimer. Forms a stable heterotetrameric complex of 2 MoeB and 2 MoaD during adenylation of MoaD.</text>
</comment>
<feature type="domain" description="THIF-type NAD/FAD binding fold" evidence="13">
    <location>
        <begin position="11"/>
        <end position="248"/>
    </location>
</feature>
<comment type="similarity">
    <text evidence="1">Belongs to the HesA/MoeB/ThiF family.</text>
</comment>
<evidence type="ECO:0000256" key="1">
    <source>
        <dbReference type="ARBA" id="ARBA00009919"/>
    </source>
</evidence>
<dbReference type="GO" id="GO:0005524">
    <property type="term" value="F:ATP binding"/>
    <property type="evidence" value="ECO:0007669"/>
    <property type="project" value="UniProtKB-KW"/>
</dbReference>
<dbReference type="Gene3D" id="3.40.50.720">
    <property type="entry name" value="NAD(P)-binding Rossmann-like Domain"/>
    <property type="match status" value="1"/>
</dbReference>
<dbReference type="PANTHER" id="PTHR10953">
    <property type="entry name" value="UBIQUITIN-ACTIVATING ENZYME E1"/>
    <property type="match status" value="1"/>
</dbReference>
<dbReference type="InterPro" id="IPR000594">
    <property type="entry name" value="ThiF_NAD_FAD-bd"/>
</dbReference>
<dbReference type="GO" id="GO:0008641">
    <property type="term" value="F:ubiquitin-like modifier activating enzyme activity"/>
    <property type="evidence" value="ECO:0007669"/>
    <property type="project" value="InterPro"/>
</dbReference>
<evidence type="ECO:0000256" key="2">
    <source>
        <dbReference type="ARBA" id="ARBA00022679"/>
    </source>
</evidence>
<evidence type="ECO:0000313" key="14">
    <source>
        <dbReference type="EMBL" id="MZR24013.1"/>
    </source>
</evidence>
<reference evidence="14 15" key="1">
    <citation type="journal article" date="2014" name="Int. J. Syst. Evol. Microbiol.">
        <title>Sneathiella chungangensis sp. nov., isolated from a marine sand, and emended description of the genus Sneathiella.</title>
        <authorList>
            <person name="Siamphan C."/>
            <person name="Kim H."/>
            <person name="Lee J.S."/>
            <person name="Kim W."/>
        </authorList>
    </citation>
    <scope>NUCLEOTIDE SEQUENCE [LARGE SCALE GENOMIC DNA]</scope>
    <source>
        <strain evidence="14 15">KCTC 32476</strain>
    </source>
</reference>